<dbReference type="PANTHER" id="PTHR46677">
    <property type="entry name" value="SMC5-SMC6 COMPLEX LOCALIZATION FACTOR PROTEIN 1"/>
    <property type="match status" value="1"/>
</dbReference>
<dbReference type="GO" id="GO:0033314">
    <property type="term" value="P:mitotic DNA replication checkpoint signaling"/>
    <property type="evidence" value="ECO:0007669"/>
    <property type="project" value="EnsemblMetazoa"/>
</dbReference>
<sequence>AGESEVQYVQPFESEGFALGTEDMVDWRDPAEFNAAKRRSSGGSPKMQHAGIPCFSISCGDDDEKRAELIARITQLGGKVCENLVNYDDSCTHLLCERPNRGEKMLACIAAGKWILNIQYIDQSHARGGFLDETLYEWGNPKAINLPTLAPEEEPIAAAVHRWRTELSAMNERSGAPIRNVLRAGGACILEPTTPFSKDPVAKSASHCFVDVKKAPLSPQDMEYLHKCGVQVLSQIAINAYLMNGRDADLGKYQLL</sequence>
<gene>
    <name evidence="2" type="primary">Dsec\GM17634</name>
    <name evidence="2" type="ORF">Dsec_GM17634</name>
</gene>
<dbReference type="GO" id="GO:0006974">
    <property type="term" value="P:DNA damage response"/>
    <property type="evidence" value="ECO:0007669"/>
    <property type="project" value="TreeGrafter"/>
</dbReference>
<dbReference type="PANTHER" id="PTHR46677:SF1">
    <property type="entry name" value="SMC5-SMC6 COMPLEX LOCALIZATION FACTOR PROTEIN 1"/>
    <property type="match status" value="1"/>
</dbReference>
<proteinExistence type="predicted"/>
<dbReference type="SMR" id="B4IG59"/>
<evidence type="ECO:0000313" key="3">
    <source>
        <dbReference type="Proteomes" id="UP000001292"/>
    </source>
</evidence>
<keyword evidence="3" id="KW-1185">Reference proteome</keyword>
<dbReference type="InterPro" id="IPR036420">
    <property type="entry name" value="BRCT_dom_sf"/>
</dbReference>
<dbReference type="SMART" id="SM00292">
    <property type="entry name" value="BRCT"/>
    <property type="match status" value="1"/>
</dbReference>
<dbReference type="GO" id="GO:0035861">
    <property type="term" value="C:site of double-strand break"/>
    <property type="evidence" value="ECO:0007669"/>
    <property type="project" value="TreeGrafter"/>
</dbReference>
<dbReference type="EMBL" id="CH480835">
    <property type="protein sequence ID" value="EDW48793.1"/>
    <property type="molecule type" value="Genomic_DNA"/>
</dbReference>
<dbReference type="InterPro" id="IPR042479">
    <property type="entry name" value="Slf1"/>
</dbReference>
<dbReference type="STRING" id="7238.B4IG59"/>
<dbReference type="InterPro" id="IPR001357">
    <property type="entry name" value="BRCT_dom"/>
</dbReference>
<dbReference type="SUPFAM" id="SSF52113">
    <property type="entry name" value="BRCT domain"/>
    <property type="match status" value="1"/>
</dbReference>
<name>B4IG59_DROSE</name>
<protein>
    <submittedName>
        <fullName evidence="2">GM17634</fullName>
    </submittedName>
</protein>
<dbReference type="GO" id="GO:1990166">
    <property type="term" value="P:protein localization to site of double-strand break"/>
    <property type="evidence" value="ECO:0007669"/>
    <property type="project" value="TreeGrafter"/>
</dbReference>
<dbReference type="GO" id="GO:0005634">
    <property type="term" value="C:nucleus"/>
    <property type="evidence" value="ECO:0007669"/>
    <property type="project" value="TreeGrafter"/>
</dbReference>
<accession>B4IG59</accession>
<dbReference type="GO" id="GO:2000781">
    <property type="term" value="P:positive regulation of double-strand break repair"/>
    <property type="evidence" value="ECO:0007669"/>
    <property type="project" value="InterPro"/>
</dbReference>
<dbReference type="FunFam" id="3.40.50.10190:FF:000018">
    <property type="entry name" value="DNA topoisomerase 2-binding protein 1"/>
    <property type="match status" value="1"/>
</dbReference>
<dbReference type="HOGENOM" id="CLU_1088066_0_0_1"/>
<evidence type="ECO:0000259" key="1">
    <source>
        <dbReference type="SMART" id="SM00292"/>
    </source>
</evidence>
<feature type="non-terminal residue" evidence="2">
    <location>
        <position position="1"/>
    </location>
</feature>
<dbReference type="Proteomes" id="UP000001292">
    <property type="component" value="Unassembled WGS sequence"/>
</dbReference>
<feature type="domain" description="BRCT" evidence="1">
    <location>
        <begin position="44"/>
        <end position="128"/>
    </location>
</feature>
<dbReference type="Pfam" id="PF00533">
    <property type="entry name" value="BRCT"/>
    <property type="match status" value="1"/>
</dbReference>
<dbReference type="Gene3D" id="3.40.50.10190">
    <property type="entry name" value="BRCT domain"/>
    <property type="match status" value="2"/>
</dbReference>
<organism evidence="3">
    <name type="scientific">Drosophila sechellia</name>
    <name type="common">Fruit fly</name>
    <dbReference type="NCBI Taxonomy" id="7238"/>
    <lineage>
        <taxon>Eukaryota</taxon>
        <taxon>Metazoa</taxon>
        <taxon>Ecdysozoa</taxon>
        <taxon>Arthropoda</taxon>
        <taxon>Hexapoda</taxon>
        <taxon>Insecta</taxon>
        <taxon>Pterygota</taxon>
        <taxon>Neoptera</taxon>
        <taxon>Endopterygota</taxon>
        <taxon>Diptera</taxon>
        <taxon>Brachycera</taxon>
        <taxon>Muscomorpha</taxon>
        <taxon>Ephydroidea</taxon>
        <taxon>Drosophilidae</taxon>
        <taxon>Drosophila</taxon>
        <taxon>Sophophora</taxon>
    </lineage>
</organism>
<reference evidence="2 3" key="1">
    <citation type="journal article" date="2007" name="Nature">
        <title>Evolution of genes and genomes on the Drosophila phylogeny.</title>
        <authorList>
            <consortium name="Drosophila 12 Genomes Consortium"/>
            <person name="Clark A.G."/>
            <person name="Eisen M.B."/>
            <person name="Smith D.R."/>
            <person name="Bergman C.M."/>
            <person name="Oliver B."/>
            <person name="Markow T.A."/>
            <person name="Kaufman T.C."/>
            <person name="Kellis M."/>
            <person name="Gelbart W."/>
            <person name="Iyer V.N."/>
            <person name="Pollard D.A."/>
            <person name="Sackton T.B."/>
            <person name="Larracuente A.M."/>
            <person name="Singh N.D."/>
            <person name="Abad J.P."/>
            <person name="Abt D.N."/>
            <person name="Adryan B."/>
            <person name="Aguade M."/>
            <person name="Akashi H."/>
            <person name="Anderson W.W."/>
            <person name="Aquadro C.F."/>
            <person name="Ardell D.H."/>
            <person name="Arguello R."/>
            <person name="Artieri C.G."/>
            <person name="Barbash D.A."/>
            <person name="Barker D."/>
            <person name="Barsanti P."/>
            <person name="Batterham P."/>
            <person name="Batzoglou S."/>
            <person name="Begun D."/>
            <person name="Bhutkar A."/>
            <person name="Blanco E."/>
            <person name="Bosak S.A."/>
            <person name="Bradley R.K."/>
            <person name="Brand A.D."/>
            <person name="Brent M.R."/>
            <person name="Brooks A.N."/>
            <person name="Brown R.H."/>
            <person name="Butlin R.K."/>
            <person name="Caggese C."/>
            <person name="Calvi B.R."/>
            <person name="Bernardo de Carvalho A."/>
            <person name="Caspi A."/>
            <person name="Castrezana S."/>
            <person name="Celniker S.E."/>
            <person name="Chang J.L."/>
            <person name="Chapple C."/>
            <person name="Chatterji S."/>
            <person name="Chinwalla A."/>
            <person name="Civetta A."/>
            <person name="Clifton S.W."/>
            <person name="Comeron J.M."/>
            <person name="Costello J.C."/>
            <person name="Coyne J.A."/>
            <person name="Daub J."/>
            <person name="David R.G."/>
            <person name="Delcher A.L."/>
            <person name="Delehaunty K."/>
            <person name="Do C.B."/>
            <person name="Ebling H."/>
            <person name="Edwards K."/>
            <person name="Eickbush T."/>
            <person name="Evans J.D."/>
            <person name="Filipski A."/>
            <person name="Findeiss S."/>
            <person name="Freyhult E."/>
            <person name="Fulton L."/>
            <person name="Fulton R."/>
            <person name="Garcia A.C."/>
            <person name="Gardiner A."/>
            <person name="Garfield D.A."/>
            <person name="Garvin B.E."/>
            <person name="Gibson G."/>
            <person name="Gilbert D."/>
            <person name="Gnerre S."/>
            <person name="Godfrey J."/>
            <person name="Good R."/>
            <person name="Gotea V."/>
            <person name="Gravely B."/>
            <person name="Greenberg A.J."/>
            <person name="Griffiths-Jones S."/>
            <person name="Gross S."/>
            <person name="Guigo R."/>
            <person name="Gustafson E.A."/>
            <person name="Haerty W."/>
            <person name="Hahn M.W."/>
            <person name="Halligan D.L."/>
            <person name="Halpern A.L."/>
            <person name="Halter G.M."/>
            <person name="Han M.V."/>
            <person name="Heger A."/>
            <person name="Hillier L."/>
            <person name="Hinrichs A.S."/>
            <person name="Holmes I."/>
            <person name="Hoskins R.A."/>
            <person name="Hubisz M.J."/>
            <person name="Hultmark D."/>
            <person name="Huntley M.A."/>
            <person name="Jaffe D.B."/>
            <person name="Jagadeeshan S."/>
            <person name="Jeck W.R."/>
            <person name="Johnson J."/>
            <person name="Jones C.D."/>
            <person name="Jordan W.C."/>
            <person name="Karpen G.H."/>
            <person name="Kataoka E."/>
            <person name="Keightley P.D."/>
            <person name="Kheradpour P."/>
            <person name="Kirkness E.F."/>
            <person name="Koerich L.B."/>
            <person name="Kristiansen K."/>
            <person name="Kudrna D."/>
            <person name="Kulathinal R.J."/>
            <person name="Kumar S."/>
            <person name="Kwok R."/>
            <person name="Lander E."/>
            <person name="Langley C.H."/>
            <person name="Lapoint R."/>
            <person name="Lazzaro B.P."/>
            <person name="Lee S.J."/>
            <person name="Levesque L."/>
            <person name="Li R."/>
            <person name="Lin C.F."/>
            <person name="Lin M.F."/>
            <person name="Lindblad-Toh K."/>
            <person name="Llopart A."/>
            <person name="Long M."/>
            <person name="Low L."/>
            <person name="Lozovsky E."/>
            <person name="Lu J."/>
            <person name="Luo M."/>
            <person name="Machado C.A."/>
            <person name="Makalowski W."/>
            <person name="Marzo M."/>
            <person name="Matsuda M."/>
            <person name="Matzkin L."/>
            <person name="McAllister B."/>
            <person name="McBride C.S."/>
            <person name="McKernan B."/>
            <person name="McKernan K."/>
            <person name="Mendez-Lago M."/>
            <person name="Minx P."/>
            <person name="Mollenhauer M.U."/>
            <person name="Montooth K."/>
            <person name="Mount S.M."/>
            <person name="Mu X."/>
            <person name="Myers E."/>
            <person name="Negre B."/>
            <person name="Newfeld S."/>
            <person name="Nielsen R."/>
            <person name="Noor M.A."/>
            <person name="O'Grady P."/>
            <person name="Pachter L."/>
            <person name="Papaceit M."/>
            <person name="Parisi M.J."/>
            <person name="Parisi M."/>
            <person name="Parts L."/>
            <person name="Pedersen J.S."/>
            <person name="Pesole G."/>
            <person name="Phillippy A.M."/>
            <person name="Ponting C.P."/>
            <person name="Pop M."/>
            <person name="Porcelli D."/>
            <person name="Powell J.R."/>
            <person name="Prohaska S."/>
            <person name="Pruitt K."/>
            <person name="Puig M."/>
            <person name="Quesneville H."/>
            <person name="Ram K.R."/>
            <person name="Rand D."/>
            <person name="Rasmussen M.D."/>
            <person name="Reed L.K."/>
            <person name="Reenan R."/>
            <person name="Reily A."/>
            <person name="Remington K.A."/>
            <person name="Rieger T.T."/>
            <person name="Ritchie M.G."/>
            <person name="Robin C."/>
            <person name="Rogers Y.H."/>
            <person name="Rohde C."/>
            <person name="Rozas J."/>
            <person name="Rubenfield M.J."/>
            <person name="Ruiz A."/>
            <person name="Russo S."/>
            <person name="Salzberg S.L."/>
            <person name="Sanchez-Gracia A."/>
            <person name="Saranga D.J."/>
            <person name="Sato H."/>
            <person name="Schaeffer S.W."/>
            <person name="Schatz M.C."/>
            <person name="Schlenke T."/>
            <person name="Schwartz R."/>
            <person name="Segarra C."/>
            <person name="Singh R.S."/>
            <person name="Sirot L."/>
            <person name="Sirota M."/>
            <person name="Sisneros N.B."/>
            <person name="Smith C.D."/>
            <person name="Smith T.F."/>
            <person name="Spieth J."/>
            <person name="Stage D.E."/>
            <person name="Stark A."/>
            <person name="Stephan W."/>
            <person name="Strausberg R.L."/>
            <person name="Strempel S."/>
            <person name="Sturgill D."/>
            <person name="Sutton G."/>
            <person name="Sutton G.G."/>
            <person name="Tao W."/>
            <person name="Teichmann S."/>
            <person name="Tobari Y.N."/>
            <person name="Tomimura Y."/>
            <person name="Tsolas J.M."/>
            <person name="Valente V.L."/>
            <person name="Venter E."/>
            <person name="Venter J.C."/>
            <person name="Vicario S."/>
            <person name="Vieira F.G."/>
            <person name="Vilella A.J."/>
            <person name="Villasante A."/>
            <person name="Walenz B."/>
            <person name="Wang J."/>
            <person name="Wasserman M."/>
            <person name="Watts T."/>
            <person name="Wilson D."/>
            <person name="Wilson R.K."/>
            <person name="Wing R.A."/>
            <person name="Wolfner M.F."/>
            <person name="Wong A."/>
            <person name="Wong G.K."/>
            <person name="Wu C.I."/>
            <person name="Wu G."/>
            <person name="Yamamoto D."/>
            <person name="Yang H.P."/>
            <person name="Yang S.P."/>
            <person name="Yorke J.A."/>
            <person name="Yoshida K."/>
            <person name="Zdobnov E."/>
            <person name="Zhang P."/>
            <person name="Zhang Y."/>
            <person name="Zimin A.V."/>
            <person name="Baldwin J."/>
            <person name="Abdouelleil A."/>
            <person name="Abdulkadir J."/>
            <person name="Abebe A."/>
            <person name="Abera B."/>
            <person name="Abreu J."/>
            <person name="Acer S.C."/>
            <person name="Aftuck L."/>
            <person name="Alexander A."/>
            <person name="An P."/>
            <person name="Anderson E."/>
            <person name="Anderson S."/>
            <person name="Arachi H."/>
            <person name="Azer M."/>
            <person name="Bachantsang P."/>
            <person name="Barry A."/>
            <person name="Bayul T."/>
            <person name="Berlin A."/>
            <person name="Bessette D."/>
            <person name="Bloom T."/>
            <person name="Blye J."/>
            <person name="Boguslavskiy L."/>
            <person name="Bonnet C."/>
            <person name="Boukhgalter B."/>
            <person name="Bourzgui I."/>
            <person name="Brown A."/>
            <person name="Cahill P."/>
            <person name="Channer S."/>
            <person name="Cheshatsang Y."/>
            <person name="Chuda L."/>
            <person name="Citroen M."/>
            <person name="Collymore A."/>
            <person name="Cooke P."/>
            <person name="Costello M."/>
            <person name="D'Aco K."/>
            <person name="Daza R."/>
            <person name="De Haan G."/>
            <person name="DeGray S."/>
            <person name="DeMaso C."/>
            <person name="Dhargay N."/>
            <person name="Dooley K."/>
            <person name="Dooley E."/>
            <person name="Doricent M."/>
            <person name="Dorje P."/>
            <person name="Dorjee K."/>
            <person name="Dupes A."/>
            <person name="Elong R."/>
            <person name="Falk J."/>
            <person name="Farina A."/>
            <person name="Faro S."/>
            <person name="Ferguson D."/>
            <person name="Fisher S."/>
            <person name="Foley C.D."/>
            <person name="Franke A."/>
            <person name="Friedrich D."/>
            <person name="Gadbois L."/>
            <person name="Gearin G."/>
            <person name="Gearin C.R."/>
            <person name="Giannoukos G."/>
            <person name="Goode T."/>
            <person name="Graham J."/>
            <person name="Grandbois E."/>
            <person name="Grewal S."/>
            <person name="Gyaltsen K."/>
            <person name="Hafez N."/>
            <person name="Hagos B."/>
            <person name="Hall J."/>
            <person name="Henson C."/>
            <person name="Hollinger A."/>
            <person name="Honan T."/>
            <person name="Huard M.D."/>
            <person name="Hughes L."/>
            <person name="Hurhula B."/>
            <person name="Husby M.E."/>
            <person name="Kamat A."/>
            <person name="Kanga B."/>
            <person name="Kashin S."/>
            <person name="Khazanovich D."/>
            <person name="Kisner P."/>
            <person name="Lance K."/>
            <person name="Lara M."/>
            <person name="Lee W."/>
            <person name="Lennon N."/>
            <person name="Letendre F."/>
            <person name="LeVine R."/>
            <person name="Lipovsky A."/>
            <person name="Liu X."/>
            <person name="Liu J."/>
            <person name="Liu S."/>
            <person name="Lokyitsang T."/>
            <person name="Lokyitsang Y."/>
            <person name="Lubonja R."/>
            <person name="Lui A."/>
            <person name="MacDonald P."/>
            <person name="Magnisalis V."/>
            <person name="Maru K."/>
            <person name="Matthews C."/>
            <person name="McCusker W."/>
            <person name="McDonough S."/>
            <person name="Mehta T."/>
            <person name="Meldrim J."/>
            <person name="Meneus L."/>
            <person name="Mihai O."/>
            <person name="Mihalev A."/>
            <person name="Mihova T."/>
            <person name="Mittelman R."/>
            <person name="Mlenga V."/>
            <person name="Montmayeur A."/>
            <person name="Mulrain L."/>
            <person name="Navidi A."/>
            <person name="Naylor J."/>
            <person name="Negash T."/>
            <person name="Nguyen T."/>
            <person name="Nguyen N."/>
            <person name="Nicol R."/>
            <person name="Norbu C."/>
            <person name="Norbu N."/>
            <person name="Novod N."/>
            <person name="O'Neill B."/>
            <person name="Osman S."/>
            <person name="Markiewicz E."/>
            <person name="Oyono O.L."/>
            <person name="Patti C."/>
            <person name="Phunkhang P."/>
            <person name="Pierre F."/>
            <person name="Priest M."/>
            <person name="Raghuraman S."/>
            <person name="Rege F."/>
            <person name="Reyes R."/>
            <person name="Rise C."/>
            <person name="Rogov P."/>
            <person name="Ross K."/>
            <person name="Ryan E."/>
            <person name="Settipalli S."/>
            <person name="Shea T."/>
            <person name="Sherpa N."/>
            <person name="Shi L."/>
            <person name="Shih D."/>
            <person name="Sparrow T."/>
            <person name="Spaulding J."/>
            <person name="Stalker J."/>
            <person name="Stange-Thomann N."/>
            <person name="Stavropoulos S."/>
            <person name="Stone C."/>
            <person name="Strader C."/>
            <person name="Tesfaye S."/>
            <person name="Thomson T."/>
            <person name="Thoulutsang Y."/>
            <person name="Thoulutsang D."/>
            <person name="Topham K."/>
            <person name="Topping I."/>
            <person name="Tsamla T."/>
            <person name="Vassiliev H."/>
            <person name="Vo A."/>
            <person name="Wangchuk T."/>
            <person name="Wangdi T."/>
            <person name="Weiand M."/>
            <person name="Wilkinson J."/>
            <person name="Wilson A."/>
            <person name="Yadav S."/>
            <person name="Young G."/>
            <person name="Yu Q."/>
            <person name="Zembek L."/>
            <person name="Zhong D."/>
            <person name="Zimmer A."/>
            <person name="Zwirko Z."/>
            <person name="Jaffe D.B."/>
            <person name="Alvarez P."/>
            <person name="Brockman W."/>
            <person name="Butler J."/>
            <person name="Chin C."/>
            <person name="Gnerre S."/>
            <person name="Grabherr M."/>
            <person name="Kleber M."/>
            <person name="Mauceli E."/>
            <person name="MacCallum I."/>
        </authorList>
    </citation>
    <scope>NUCLEOTIDE SEQUENCE [LARGE SCALE GENOMIC DNA]</scope>
    <source>
        <strain evidence="3">Rob3c / Tucson 14021-0248.25</strain>
    </source>
</reference>
<dbReference type="AlphaFoldDB" id="B4IG59"/>
<dbReference type="CDD" id="cd17738">
    <property type="entry name" value="BRCT_TopBP1_rpt7"/>
    <property type="match status" value="1"/>
</dbReference>
<evidence type="ECO:0000313" key="2">
    <source>
        <dbReference type="EMBL" id="EDW48793.1"/>
    </source>
</evidence>